<feature type="compositionally biased region" description="Polar residues" evidence="3">
    <location>
        <begin position="15"/>
        <end position="24"/>
    </location>
</feature>
<keyword evidence="2" id="KW-0694">RNA-binding</keyword>
<dbReference type="GO" id="GO:0003729">
    <property type="term" value="F:mRNA binding"/>
    <property type="evidence" value="ECO:0007669"/>
    <property type="project" value="InterPro"/>
</dbReference>
<dbReference type="Proteomes" id="UP000000702">
    <property type="component" value="Unassembled WGS sequence"/>
</dbReference>
<reference evidence="6" key="1">
    <citation type="submission" date="2011-07" db="EMBL/GenBank/DDBJ databases">
        <title>Divergent evolution of antigenic variation in African trypanosomes.</title>
        <authorList>
            <person name="Jackson A.P."/>
            <person name="Berry A."/>
            <person name="Allison H.C."/>
            <person name="Burton P."/>
            <person name="Anderson J."/>
            <person name="Aslett M."/>
            <person name="Brown R."/>
            <person name="Corton N."/>
            <person name="Harris D."/>
            <person name="Hauser H."/>
            <person name="Gamble J."/>
            <person name="Gilderthorp R."/>
            <person name="McQuillan J."/>
            <person name="Quail M.A."/>
            <person name="Sanders M."/>
            <person name="Van Tonder A."/>
            <person name="Ginger M.L."/>
            <person name="Donelson J.E."/>
            <person name="Field M.C."/>
            <person name="Barry J.D."/>
            <person name="Berriman M."/>
            <person name="Hertz-Fowler C."/>
        </authorList>
    </citation>
    <scope>NUCLEOTIDE SEQUENCE [LARGE SCALE GENOMIC DNA]</scope>
    <source>
        <strain evidence="6">IL3000</strain>
    </source>
</reference>
<evidence type="ECO:0000259" key="4">
    <source>
        <dbReference type="Pfam" id="PF15247"/>
    </source>
</evidence>
<evidence type="ECO:0000313" key="5">
    <source>
        <dbReference type="EMBL" id="CCD12344.1"/>
    </source>
</evidence>
<dbReference type="GO" id="GO:0071204">
    <property type="term" value="C:histone pre-mRNA 3'end processing complex"/>
    <property type="evidence" value="ECO:0007669"/>
    <property type="project" value="TreeGrafter"/>
</dbReference>
<dbReference type="AlphaFoldDB" id="F9W595"/>
<dbReference type="GO" id="GO:0006398">
    <property type="term" value="P:mRNA 3'-end processing by stem-loop binding and cleavage"/>
    <property type="evidence" value="ECO:0007669"/>
    <property type="project" value="TreeGrafter"/>
</dbReference>
<keyword evidence="6" id="KW-1185">Reference proteome</keyword>
<dbReference type="GO" id="GO:0005737">
    <property type="term" value="C:cytoplasm"/>
    <property type="evidence" value="ECO:0007669"/>
    <property type="project" value="TreeGrafter"/>
</dbReference>
<evidence type="ECO:0000313" key="6">
    <source>
        <dbReference type="Proteomes" id="UP000000702"/>
    </source>
</evidence>
<dbReference type="InterPro" id="IPR029344">
    <property type="entry name" value="SLBP_RNA_bind"/>
</dbReference>
<feature type="region of interest" description="Disordered" evidence="3">
    <location>
        <begin position="1"/>
        <end position="38"/>
    </location>
</feature>
<dbReference type="PANTHER" id="PTHR17408:SF12">
    <property type="entry name" value="HISTONE RNA HAIRPIN-BINDING PROTEIN RNA-BINDING DOMAIN-CONTAINING PROTEIN"/>
    <property type="match status" value="1"/>
</dbReference>
<dbReference type="PANTHER" id="PTHR17408">
    <property type="entry name" value="HISTONE RNA HAIRPIN-BINDING PROTEIN"/>
    <property type="match status" value="1"/>
</dbReference>
<gene>
    <name evidence="5" type="ORF">TCIL3000_0_03310</name>
</gene>
<protein>
    <submittedName>
        <fullName evidence="5">WGS project CAEQ00000000 data, annotated contig 129</fullName>
    </submittedName>
</protein>
<sequence length="431" mass="47926">MQTPLRPTIGPESIDGSQSASSFRKPTGERALVGRSNRWSADQERRRLQREKQLSFGYATDGYRNMVKLVEHDPLLRSGGVIPLLPPDIDKGSKRLWDVSLRKWRRALHMFDCVFIDGESNEGKTLEDIVEEQRQQWVSKPFTNEKKENRVRVPVEAFHDARNSPHVCTKLHVEECLKVILRDESCYEPVCNVVPTCASSLLKGSDVTPADAGIKIFVAPSPSNAFGNAAGRSAAVYNQVSPQCLNFDMVTPLKNKVPVSGVHKVQPFQVHAQPQHKENTNMWLAPTIWMDDGMCGSPYTTIYQPLIEHITDFQQTPLNPNLVIAPQLYVAPSSPADFPGPIFDKFTPATAPRRLTFLKSSSSKISGGEVDTPKRNLFPNNAMSPCHVDPSGRACSLSMQVNGTCVRRKSTEIETIGQVDSNCAQQIVFTE</sequence>
<dbReference type="GO" id="GO:0051028">
    <property type="term" value="P:mRNA transport"/>
    <property type="evidence" value="ECO:0007669"/>
    <property type="project" value="TreeGrafter"/>
</dbReference>
<feature type="domain" description="Histone RNA hairpin-binding protein RNA-binding" evidence="4">
    <location>
        <begin position="43"/>
        <end position="112"/>
    </location>
</feature>
<comment type="similarity">
    <text evidence="1">Belongs to the SLBP family.</text>
</comment>
<dbReference type="EMBL" id="CAEQ01000683">
    <property type="protein sequence ID" value="CCD12344.1"/>
    <property type="molecule type" value="Genomic_DNA"/>
</dbReference>
<accession>F9W595</accession>
<organism evidence="5 6">
    <name type="scientific">Trypanosoma congolense (strain IL3000)</name>
    <dbReference type="NCBI Taxonomy" id="1068625"/>
    <lineage>
        <taxon>Eukaryota</taxon>
        <taxon>Discoba</taxon>
        <taxon>Euglenozoa</taxon>
        <taxon>Kinetoplastea</taxon>
        <taxon>Metakinetoplastina</taxon>
        <taxon>Trypanosomatida</taxon>
        <taxon>Trypanosomatidae</taxon>
        <taxon>Trypanosoma</taxon>
        <taxon>Nannomonas</taxon>
    </lineage>
</organism>
<comment type="caution">
    <text evidence="5">The sequence shown here is derived from an EMBL/GenBank/DDBJ whole genome shotgun (WGS) entry which is preliminary data.</text>
</comment>
<dbReference type="InterPro" id="IPR026502">
    <property type="entry name" value="SLBP1/SLBP2"/>
</dbReference>
<dbReference type="Gene3D" id="1.10.8.1120">
    <property type="entry name" value="Histone RNA hairpin-binding protein RNA-binding domain"/>
    <property type="match status" value="1"/>
</dbReference>
<dbReference type="InterPro" id="IPR038294">
    <property type="entry name" value="SLBP_RNA_bind_sf"/>
</dbReference>
<name>F9W595_TRYCI</name>
<evidence type="ECO:0000256" key="1">
    <source>
        <dbReference type="ARBA" id="ARBA00006151"/>
    </source>
</evidence>
<evidence type="ECO:0000256" key="2">
    <source>
        <dbReference type="ARBA" id="ARBA00022884"/>
    </source>
</evidence>
<dbReference type="Pfam" id="PF15247">
    <property type="entry name" value="SLBP_RNA_bind"/>
    <property type="match status" value="1"/>
</dbReference>
<dbReference type="VEuPathDB" id="TriTrypDB:TcIL3000_0_03310"/>
<evidence type="ECO:0000256" key="3">
    <source>
        <dbReference type="SAM" id="MobiDB-lite"/>
    </source>
</evidence>
<dbReference type="OMA" id="MFDCVFI"/>
<dbReference type="GO" id="GO:0071207">
    <property type="term" value="F:histone pre-mRNA stem-loop binding"/>
    <property type="evidence" value="ECO:0007669"/>
    <property type="project" value="TreeGrafter"/>
</dbReference>
<proteinExistence type="inferred from homology"/>
<reference evidence="5 6" key="2">
    <citation type="journal article" date="2012" name="Proc. Natl. Acad. Sci. U.S.A.">
        <title>Antigenic diversity is generated by distinct evolutionary mechanisms in African trypanosome species.</title>
        <authorList>
            <person name="Jackson A.P."/>
            <person name="Berry A."/>
            <person name="Aslett M."/>
            <person name="Allison H.C."/>
            <person name="Burton P."/>
            <person name="Vavrova-Anderson J."/>
            <person name="Brown R."/>
            <person name="Browne H."/>
            <person name="Corton N."/>
            <person name="Hauser H."/>
            <person name="Gamble J."/>
            <person name="Gilderthorp R."/>
            <person name="Marcello L."/>
            <person name="McQuillan J."/>
            <person name="Otto T.D."/>
            <person name="Quail M.A."/>
            <person name="Sanders M.J."/>
            <person name="van Tonder A."/>
            <person name="Ginger M.L."/>
            <person name="Field M.C."/>
            <person name="Barry J.D."/>
            <person name="Hertz-Fowler C."/>
            <person name="Berriman M."/>
        </authorList>
    </citation>
    <scope>NUCLEOTIDE SEQUENCE [LARGE SCALE GENOMIC DNA]</scope>
    <source>
        <strain evidence="5 6">IL3000</strain>
    </source>
</reference>